<comment type="similarity">
    <text evidence="1">Belongs to the type II cytokine receptor family.</text>
</comment>
<evidence type="ECO:0000313" key="7">
    <source>
        <dbReference type="Proteomes" id="UP000531151"/>
    </source>
</evidence>
<feature type="non-terminal residue" evidence="6">
    <location>
        <position position="73"/>
    </location>
</feature>
<proteinExistence type="inferred from homology"/>
<gene>
    <name evidence="6" type="primary">Il22ra1</name>
    <name evidence="6" type="ORF">GEOCAL_R12291</name>
</gene>
<dbReference type="InterPro" id="IPR050650">
    <property type="entry name" value="Type-II_Cytokine-TF_Rcpt"/>
</dbReference>
<dbReference type="InterPro" id="IPR036116">
    <property type="entry name" value="FN3_sf"/>
</dbReference>
<reference evidence="6 7" key="1">
    <citation type="submission" date="2019-09" db="EMBL/GenBank/DDBJ databases">
        <title>Bird 10,000 Genomes (B10K) Project - Family phase.</title>
        <authorList>
            <person name="Zhang G."/>
        </authorList>
    </citation>
    <scope>NUCLEOTIDE SEQUENCE [LARGE SCALE GENOMIC DNA]</scope>
    <source>
        <strain evidence="6">B10K-CU-031-07</strain>
        <tissue evidence="6">Muscle</tissue>
    </source>
</reference>
<dbReference type="PANTHER" id="PTHR20859:SF53">
    <property type="entry name" value="INTERLEUKIN-22 RECEPTOR SUBUNIT ALPHA-1"/>
    <property type="match status" value="1"/>
</dbReference>
<dbReference type="Proteomes" id="UP000531151">
    <property type="component" value="Unassembled WGS sequence"/>
</dbReference>
<evidence type="ECO:0000259" key="5">
    <source>
        <dbReference type="Pfam" id="PF01108"/>
    </source>
</evidence>
<keyword evidence="3" id="KW-1015">Disulfide bond</keyword>
<feature type="non-terminal residue" evidence="6">
    <location>
        <position position="1"/>
    </location>
</feature>
<dbReference type="GO" id="GO:0005886">
    <property type="term" value="C:plasma membrane"/>
    <property type="evidence" value="ECO:0007669"/>
    <property type="project" value="TreeGrafter"/>
</dbReference>
<dbReference type="Gene3D" id="2.60.40.10">
    <property type="entry name" value="Immunoglobulins"/>
    <property type="match status" value="1"/>
</dbReference>
<evidence type="ECO:0000256" key="3">
    <source>
        <dbReference type="ARBA" id="ARBA00023157"/>
    </source>
</evidence>
<dbReference type="InterPro" id="IPR003961">
    <property type="entry name" value="FN3_dom"/>
</dbReference>
<dbReference type="Pfam" id="PF01108">
    <property type="entry name" value="Tissue_fac"/>
    <property type="match status" value="1"/>
</dbReference>
<comment type="caution">
    <text evidence="6">The sequence shown here is derived from an EMBL/GenBank/DDBJ whole genome shotgun (WGS) entry which is preliminary data.</text>
</comment>
<dbReference type="PANTHER" id="PTHR20859">
    <property type="entry name" value="INTERFERON/INTERLEUKIN RECEPTOR"/>
    <property type="match status" value="1"/>
</dbReference>
<evidence type="ECO:0000256" key="1">
    <source>
        <dbReference type="ARBA" id="ARBA00005399"/>
    </source>
</evidence>
<dbReference type="AlphaFoldDB" id="A0A7K4JJI9"/>
<organism evidence="6 7">
    <name type="scientific">Geococcyx californianus</name>
    <name type="common">Greater roadrunner</name>
    <name type="synonym">Saurothera californiana</name>
    <dbReference type="NCBI Taxonomy" id="8947"/>
    <lineage>
        <taxon>Eukaryota</taxon>
        <taxon>Metazoa</taxon>
        <taxon>Chordata</taxon>
        <taxon>Craniata</taxon>
        <taxon>Vertebrata</taxon>
        <taxon>Euteleostomi</taxon>
        <taxon>Archelosauria</taxon>
        <taxon>Archosauria</taxon>
        <taxon>Dinosauria</taxon>
        <taxon>Saurischia</taxon>
        <taxon>Theropoda</taxon>
        <taxon>Coelurosauria</taxon>
        <taxon>Aves</taxon>
        <taxon>Neognathae</taxon>
        <taxon>Neoaves</taxon>
        <taxon>Otidimorphae</taxon>
        <taxon>Cuculiformes</taxon>
        <taxon>Neomorphidae</taxon>
        <taxon>Geococcyx</taxon>
    </lineage>
</organism>
<dbReference type="GO" id="GO:0004896">
    <property type="term" value="F:cytokine receptor activity"/>
    <property type="evidence" value="ECO:0007669"/>
    <property type="project" value="TreeGrafter"/>
</dbReference>
<keyword evidence="2" id="KW-0732">Signal</keyword>
<dbReference type="SUPFAM" id="SSF49265">
    <property type="entry name" value="Fibronectin type III"/>
    <property type="match status" value="1"/>
</dbReference>
<sequence length="73" mass="8666">KRAAFSSINFDNILIWETEADIPPGTLFDVQYKQYGEKVWLNKHECQGITQLFCNLTRETENFMELYYARVRA</sequence>
<keyword evidence="7" id="KW-1185">Reference proteome</keyword>
<keyword evidence="4" id="KW-0675">Receptor</keyword>
<evidence type="ECO:0000256" key="2">
    <source>
        <dbReference type="ARBA" id="ARBA00022729"/>
    </source>
</evidence>
<dbReference type="EMBL" id="VWPV01027756">
    <property type="protein sequence ID" value="NWH65482.1"/>
    <property type="molecule type" value="Genomic_DNA"/>
</dbReference>
<evidence type="ECO:0000256" key="4">
    <source>
        <dbReference type="ARBA" id="ARBA00023170"/>
    </source>
</evidence>
<dbReference type="FunFam" id="2.60.40.10:FF:000348">
    <property type="entry name" value="Interleukin 20 receptor subunit alpha"/>
    <property type="match status" value="1"/>
</dbReference>
<accession>A0A7K4JJI9</accession>
<feature type="domain" description="Fibronectin type-III" evidence="5">
    <location>
        <begin position="4"/>
        <end position="73"/>
    </location>
</feature>
<dbReference type="OrthoDB" id="9908819at2759"/>
<name>A0A7K4JJI9_GEOCA</name>
<evidence type="ECO:0000313" key="6">
    <source>
        <dbReference type="EMBL" id="NWH65482.1"/>
    </source>
</evidence>
<dbReference type="InterPro" id="IPR013783">
    <property type="entry name" value="Ig-like_fold"/>
</dbReference>
<protein>
    <submittedName>
        <fullName evidence="6">I22R1 protein</fullName>
    </submittedName>
</protein>